<dbReference type="InterPro" id="IPR050879">
    <property type="entry name" value="Acyltransferase_3"/>
</dbReference>
<feature type="transmembrane region" description="Helical" evidence="1">
    <location>
        <begin position="359"/>
        <end position="376"/>
    </location>
</feature>
<protein>
    <submittedName>
        <fullName evidence="4">Peptidoglycan/LPS O-acetylase OafA/YrhL, contains acyltransferase and SGNH-hydrolase domains</fullName>
    </submittedName>
</protein>
<feature type="transmembrane region" description="Helical" evidence="1">
    <location>
        <begin position="238"/>
        <end position="254"/>
    </location>
</feature>
<name>A0A1I5SZ43_9GAMM</name>
<feature type="domain" description="Acyltransferase 3" evidence="2">
    <location>
        <begin position="21"/>
        <end position="334"/>
    </location>
</feature>
<keyword evidence="1" id="KW-0472">Membrane</keyword>
<keyword evidence="1" id="KW-0812">Transmembrane</keyword>
<dbReference type="EMBL" id="FOXM01000005">
    <property type="protein sequence ID" value="SFP76045.1"/>
    <property type="molecule type" value="Genomic_DNA"/>
</dbReference>
<dbReference type="PANTHER" id="PTHR23028:SF53">
    <property type="entry name" value="ACYL_TRANSF_3 DOMAIN-CONTAINING PROTEIN"/>
    <property type="match status" value="1"/>
</dbReference>
<dbReference type="RefSeq" id="WP_245768232.1">
    <property type="nucleotide sequence ID" value="NZ_FOXM01000005.1"/>
</dbReference>
<reference evidence="5" key="1">
    <citation type="submission" date="2016-10" db="EMBL/GenBank/DDBJ databases">
        <authorList>
            <person name="Varghese N."/>
            <person name="Submissions S."/>
        </authorList>
    </citation>
    <scope>NUCLEOTIDE SEQUENCE [LARGE SCALE GENOMIC DNA]</scope>
    <source>
        <strain evidence="5">JCM 18195</strain>
    </source>
</reference>
<feature type="transmembrane region" description="Helical" evidence="1">
    <location>
        <begin position="299"/>
        <end position="315"/>
    </location>
</feature>
<keyword evidence="1" id="KW-1133">Transmembrane helix</keyword>
<accession>A0A1I5SZ43</accession>
<feature type="transmembrane region" description="Helical" evidence="1">
    <location>
        <begin position="87"/>
        <end position="106"/>
    </location>
</feature>
<keyword evidence="4" id="KW-0378">Hydrolase</keyword>
<dbReference type="InterPro" id="IPR043968">
    <property type="entry name" value="SGNH"/>
</dbReference>
<dbReference type="InterPro" id="IPR002656">
    <property type="entry name" value="Acyl_transf_3_dom"/>
</dbReference>
<keyword evidence="5" id="KW-1185">Reference proteome</keyword>
<evidence type="ECO:0000259" key="3">
    <source>
        <dbReference type="Pfam" id="PF19040"/>
    </source>
</evidence>
<sequence>MGKNVANISAAGIRGDGFRSDINGLRAWAVVAVVLYHFNVPGFSGGFAGVDVFFVISGFLMAGIVCKGLDTGRFGLASFYLARARRILPALVVLVAVLLVIGWFLLMPREYQTLGKHARESLLFSSNLRYLAEAGYFDSASHEKWLLHTWSLSVEWQFYLLYPLGLLGLSKLLPGRRALLVAHLLGILASFAVCQFLSVREPSAAFFKLQSRAWEMLLGGMVYLLGEQFCLSARVRQSLEVLGGALVVAAVLLVDTSMRWPGTAVLLPTLGAGLIILAGRSGSFLTCSKAAQWLGTRSYSIYLWHWPLVVLLVYFDQQHSPVLIGAGLLVALLLGHLSYRWVEVPARDWLAQKSKVRGAIWLASCVVVFAVSAQMVRRSGFPDRLPQAVAQVEAERHNRNSRIEECLGEAAPCVFGGDQISALVIGDSHADAVVTAVAASLPSQQQGVYFRGMSACLMVLAAHRVGYDGAEPCRGLKDELFTQLETLYPGKPLIVVNRTTFYVMGELPIPGINHPGQPAVYFSRPVETVTPEFLEEFREQYVESACQLAKHHPLYLMRPVPEMMDSVPHLLGRAMLLGKRVEPSITRTGYSQRHALVWAAQDEAVARCGAHILDPVPYLCDERSCHGSRDGWPLYVDDDHLSEFGNRLLIPMFAQIFAAPTAESLAHGQAR</sequence>
<proteinExistence type="predicted"/>
<feature type="transmembrane region" description="Helical" evidence="1">
    <location>
        <begin position="205"/>
        <end position="226"/>
    </location>
</feature>
<dbReference type="GO" id="GO:0009103">
    <property type="term" value="P:lipopolysaccharide biosynthetic process"/>
    <property type="evidence" value="ECO:0007669"/>
    <property type="project" value="TreeGrafter"/>
</dbReference>
<feature type="transmembrane region" description="Helical" evidence="1">
    <location>
        <begin position="156"/>
        <end position="173"/>
    </location>
</feature>
<feature type="transmembrane region" description="Helical" evidence="1">
    <location>
        <begin position="46"/>
        <end position="66"/>
    </location>
</feature>
<feature type="transmembrane region" description="Helical" evidence="1">
    <location>
        <begin position="321"/>
        <end position="339"/>
    </location>
</feature>
<keyword evidence="4" id="KW-0808">Transferase</keyword>
<feature type="transmembrane region" description="Helical" evidence="1">
    <location>
        <begin position="260"/>
        <end position="278"/>
    </location>
</feature>
<dbReference type="Pfam" id="PF01757">
    <property type="entry name" value="Acyl_transf_3"/>
    <property type="match status" value="1"/>
</dbReference>
<organism evidence="4 5">
    <name type="scientific">Geopseudomonas sagittaria</name>
    <dbReference type="NCBI Taxonomy" id="1135990"/>
    <lineage>
        <taxon>Bacteria</taxon>
        <taxon>Pseudomonadati</taxon>
        <taxon>Pseudomonadota</taxon>
        <taxon>Gammaproteobacteria</taxon>
        <taxon>Pseudomonadales</taxon>
        <taxon>Pseudomonadaceae</taxon>
        <taxon>Geopseudomonas</taxon>
    </lineage>
</organism>
<keyword evidence="4" id="KW-0012">Acyltransferase</keyword>
<evidence type="ECO:0000256" key="1">
    <source>
        <dbReference type="SAM" id="Phobius"/>
    </source>
</evidence>
<evidence type="ECO:0000313" key="4">
    <source>
        <dbReference type="EMBL" id="SFP76045.1"/>
    </source>
</evidence>
<dbReference type="PANTHER" id="PTHR23028">
    <property type="entry name" value="ACETYLTRANSFERASE"/>
    <property type="match status" value="1"/>
</dbReference>
<dbReference type="AlphaFoldDB" id="A0A1I5SZ43"/>
<evidence type="ECO:0000313" key="5">
    <source>
        <dbReference type="Proteomes" id="UP000243084"/>
    </source>
</evidence>
<dbReference type="GO" id="GO:0016747">
    <property type="term" value="F:acyltransferase activity, transferring groups other than amino-acyl groups"/>
    <property type="evidence" value="ECO:0007669"/>
    <property type="project" value="InterPro"/>
</dbReference>
<feature type="transmembrane region" description="Helical" evidence="1">
    <location>
        <begin position="180"/>
        <end position="199"/>
    </location>
</feature>
<dbReference type="Pfam" id="PF19040">
    <property type="entry name" value="SGNH"/>
    <property type="match status" value="1"/>
</dbReference>
<evidence type="ECO:0000259" key="2">
    <source>
        <dbReference type="Pfam" id="PF01757"/>
    </source>
</evidence>
<gene>
    <name evidence="4" type="ORF">SAMN05216229_105188</name>
</gene>
<dbReference type="GO" id="GO:0016787">
    <property type="term" value="F:hydrolase activity"/>
    <property type="evidence" value="ECO:0007669"/>
    <property type="project" value="UniProtKB-KW"/>
</dbReference>
<dbReference type="Proteomes" id="UP000243084">
    <property type="component" value="Unassembled WGS sequence"/>
</dbReference>
<feature type="domain" description="SGNH" evidence="3">
    <location>
        <begin position="410"/>
        <end position="655"/>
    </location>
</feature>
<dbReference type="GO" id="GO:0016020">
    <property type="term" value="C:membrane"/>
    <property type="evidence" value="ECO:0007669"/>
    <property type="project" value="TreeGrafter"/>
</dbReference>